<evidence type="ECO:0000256" key="4">
    <source>
        <dbReference type="ARBA" id="ARBA00022801"/>
    </source>
</evidence>
<dbReference type="Pfam" id="PF02586">
    <property type="entry name" value="SRAP"/>
    <property type="match status" value="1"/>
</dbReference>
<evidence type="ECO:0000256" key="6">
    <source>
        <dbReference type="ARBA" id="ARBA00023125"/>
    </source>
</evidence>
<keyword evidence="4 8" id="KW-0378">Hydrolase</keyword>
<dbReference type="GO" id="GO:0016829">
    <property type="term" value="F:lyase activity"/>
    <property type="evidence" value="ECO:0007669"/>
    <property type="project" value="UniProtKB-KW"/>
</dbReference>
<keyword evidence="5" id="KW-0190">Covalent protein-DNA linkage</keyword>
<evidence type="ECO:0000256" key="3">
    <source>
        <dbReference type="ARBA" id="ARBA00022763"/>
    </source>
</evidence>
<keyword evidence="2 8" id="KW-0645">Protease</keyword>
<dbReference type="GO" id="GO:0006508">
    <property type="term" value="P:proteolysis"/>
    <property type="evidence" value="ECO:0007669"/>
    <property type="project" value="UniProtKB-KW"/>
</dbReference>
<keyword evidence="7" id="KW-0456">Lyase</keyword>
<sequence length="257" mass="29357">MCYDVKAQLKTQLMRAKRLGDDRAVLEIEEKLAPLTDLPLYHASGFQHPKMFIYPCQTPNLPIVATWGLIPHWVTSTAQQTAIWNKTINARGETLLEKASFREAALNNRCLIYVDGFYEHHHLNKQTYPFYIGLKNEQPMCFAGIFDVWLHPESGKEWVSFAIVTTKGNSLLQRIHNNPRLSGPRMPLILNESEANHWLLPDDEQVLSKKMAHLLNPKPEEEFVYRSVAKLRGAAYAGNIPSISDPVEYPELAFAFL</sequence>
<dbReference type="PANTHER" id="PTHR13604">
    <property type="entry name" value="DC12-RELATED"/>
    <property type="match status" value="1"/>
</dbReference>
<gene>
    <name evidence="9" type="ORF">BUL40_14360</name>
</gene>
<dbReference type="Proteomes" id="UP000191680">
    <property type="component" value="Unassembled WGS sequence"/>
</dbReference>
<dbReference type="SUPFAM" id="SSF143081">
    <property type="entry name" value="BB1717-like"/>
    <property type="match status" value="1"/>
</dbReference>
<dbReference type="Gene3D" id="3.90.1680.10">
    <property type="entry name" value="SOS response associated peptidase-like"/>
    <property type="match status" value="1"/>
</dbReference>
<dbReference type="OrthoDB" id="9782620at2"/>
<reference evidence="9 10" key="1">
    <citation type="submission" date="2016-12" db="EMBL/GenBank/DDBJ databases">
        <authorList>
            <person name="Song W.-J."/>
            <person name="Kurnit D.M."/>
        </authorList>
    </citation>
    <scope>NUCLEOTIDE SEQUENCE [LARGE SCALE GENOMIC DNA]</scope>
    <source>
        <strain evidence="9 10">HSG9</strain>
    </source>
</reference>
<dbReference type="InterPro" id="IPR036590">
    <property type="entry name" value="SRAP-like"/>
</dbReference>
<evidence type="ECO:0000256" key="5">
    <source>
        <dbReference type="ARBA" id="ARBA00023124"/>
    </source>
</evidence>
<dbReference type="InterPro" id="IPR003738">
    <property type="entry name" value="SRAP"/>
</dbReference>
<dbReference type="GO" id="GO:0008233">
    <property type="term" value="F:peptidase activity"/>
    <property type="evidence" value="ECO:0007669"/>
    <property type="project" value="UniProtKB-KW"/>
</dbReference>
<evidence type="ECO:0000313" key="9">
    <source>
        <dbReference type="EMBL" id="OQD41776.1"/>
    </source>
</evidence>
<dbReference type="GO" id="GO:0003697">
    <property type="term" value="F:single-stranded DNA binding"/>
    <property type="evidence" value="ECO:0007669"/>
    <property type="project" value="InterPro"/>
</dbReference>
<proteinExistence type="inferred from homology"/>
<comment type="similarity">
    <text evidence="1 8">Belongs to the SOS response-associated peptidase family.</text>
</comment>
<keyword evidence="3" id="KW-0227">DNA damage</keyword>
<keyword evidence="6" id="KW-0238">DNA-binding</keyword>
<name>A0A1V6LP74_9FLAO</name>
<protein>
    <recommendedName>
        <fullName evidence="8">Abasic site processing protein</fullName>
        <ecNumber evidence="8">3.4.-.-</ecNumber>
    </recommendedName>
</protein>
<evidence type="ECO:0000313" key="10">
    <source>
        <dbReference type="Proteomes" id="UP000191680"/>
    </source>
</evidence>
<evidence type="ECO:0000256" key="2">
    <source>
        <dbReference type="ARBA" id="ARBA00022670"/>
    </source>
</evidence>
<evidence type="ECO:0000256" key="8">
    <source>
        <dbReference type="RuleBase" id="RU364100"/>
    </source>
</evidence>
<dbReference type="AlphaFoldDB" id="A0A1V6LP74"/>
<dbReference type="EC" id="3.4.-.-" evidence="8"/>
<dbReference type="GO" id="GO:0106300">
    <property type="term" value="P:protein-DNA covalent cross-linking repair"/>
    <property type="evidence" value="ECO:0007669"/>
    <property type="project" value="InterPro"/>
</dbReference>
<organism evidence="9 10">
    <name type="scientific">Croceivirga radicis</name>
    <dbReference type="NCBI Taxonomy" id="1929488"/>
    <lineage>
        <taxon>Bacteria</taxon>
        <taxon>Pseudomonadati</taxon>
        <taxon>Bacteroidota</taxon>
        <taxon>Flavobacteriia</taxon>
        <taxon>Flavobacteriales</taxon>
        <taxon>Flavobacteriaceae</taxon>
        <taxon>Croceivirga</taxon>
    </lineage>
</organism>
<keyword evidence="10" id="KW-1185">Reference proteome</keyword>
<accession>A0A1V6LP74</accession>
<dbReference type="EMBL" id="MTBC01000011">
    <property type="protein sequence ID" value="OQD41776.1"/>
    <property type="molecule type" value="Genomic_DNA"/>
</dbReference>
<evidence type="ECO:0000256" key="1">
    <source>
        <dbReference type="ARBA" id="ARBA00008136"/>
    </source>
</evidence>
<comment type="caution">
    <text evidence="9">The sequence shown here is derived from an EMBL/GenBank/DDBJ whole genome shotgun (WGS) entry which is preliminary data.</text>
</comment>
<evidence type="ECO:0000256" key="7">
    <source>
        <dbReference type="ARBA" id="ARBA00023239"/>
    </source>
</evidence>
<dbReference type="PANTHER" id="PTHR13604:SF0">
    <property type="entry name" value="ABASIC SITE PROCESSING PROTEIN HMCES"/>
    <property type="match status" value="1"/>
</dbReference>